<organism evidence="1">
    <name type="scientific">Solanum lycopersicum</name>
    <name type="common">Tomato</name>
    <name type="synonym">Lycopersicon esculentum</name>
    <dbReference type="NCBI Taxonomy" id="4081"/>
    <lineage>
        <taxon>Eukaryota</taxon>
        <taxon>Viridiplantae</taxon>
        <taxon>Streptophyta</taxon>
        <taxon>Embryophyta</taxon>
        <taxon>Tracheophyta</taxon>
        <taxon>Spermatophyta</taxon>
        <taxon>Magnoliopsida</taxon>
        <taxon>eudicotyledons</taxon>
        <taxon>Gunneridae</taxon>
        <taxon>Pentapetalae</taxon>
        <taxon>asterids</taxon>
        <taxon>lamiids</taxon>
        <taxon>Solanales</taxon>
        <taxon>Solanaceae</taxon>
        <taxon>Solanoideae</taxon>
        <taxon>Solaneae</taxon>
        <taxon>Solanum</taxon>
        <taxon>Solanum subgen. Lycopersicon</taxon>
    </lineage>
</organism>
<name>A0A3Q7EMG4_SOLLC</name>
<reference evidence="1" key="2">
    <citation type="submission" date="2019-01" db="UniProtKB">
        <authorList>
            <consortium name="EnsemblPlants"/>
        </authorList>
    </citation>
    <scope>IDENTIFICATION</scope>
    <source>
        <strain evidence="1">cv. Heinz 1706</strain>
    </source>
</reference>
<reference evidence="1" key="1">
    <citation type="journal article" date="2012" name="Nature">
        <title>The tomato genome sequence provides insights into fleshy fruit evolution.</title>
        <authorList>
            <consortium name="Tomato Genome Consortium"/>
        </authorList>
    </citation>
    <scope>NUCLEOTIDE SEQUENCE [LARGE SCALE GENOMIC DNA]</scope>
    <source>
        <strain evidence="1">cv. Heinz 1706</strain>
    </source>
</reference>
<dbReference type="InParanoid" id="A0A3Q7EMG4"/>
<dbReference type="EnsemblPlants" id="Solyc01g097425.1.1">
    <property type="protein sequence ID" value="Solyc01g097425.1.1"/>
    <property type="gene ID" value="Solyc01g097425.1"/>
</dbReference>
<protein>
    <submittedName>
        <fullName evidence="1">Uncharacterized protein</fullName>
    </submittedName>
</protein>
<dbReference type="Gramene" id="Solyc01g097425.1.1">
    <property type="protein sequence ID" value="Solyc01g097425.1.1"/>
    <property type="gene ID" value="Solyc01g097425.1"/>
</dbReference>
<sequence>MGPLDPPDPVRCNYSTFDFTSKLVRAHDRIAFSVGPPQISGGPEEYAKVSVTANGKPSGIATTMMVTAAAIIRIKEFIISSAL</sequence>
<proteinExistence type="predicted"/>
<evidence type="ECO:0000313" key="2">
    <source>
        <dbReference type="Proteomes" id="UP000004994"/>
    </source>
</evidence>
<evidence type="ECO:0000313" key="1">
    <source>
        <dbReference type="EnsemblPlants" id="Solyc01g097425.1.1"/>
    </source>
</evidence>
<accession>A0A3Q7EMG4</accession>
<keyword evidence="2" id="KW-1185">Reference proteome</keyword>
<dbReference type="AlphaFoldDB" id="A0A3Q7EMG4"/>
<dbReference type="Proteomes" id="UP000004994">
    <property type="component" value="Chromosome 1"/>
</dbReference>